<keyword evidence="5" id="KW-0804">Transcription</keyword>
<dbReference type="GO" id="GO:0006355">
    <property type="term" value="P:regulation of DNA-templated transcription"/>
    <property type="evidence" value="ECO:0007669"/>
    <property type="project" value="InterPro"/>
</dbReference>
<evidence type="ECO:0000259" key="8">
    <source>
        <dbReference type="PROSITE" id="PS50110"/>
    </source>
</evidence>
<dbReference type="Pfam" id="PF00072">
    <property type="entry name" value="Response_reg"/>
    <property type="match status" value="1"/>
</dbReference>
<sequence length="234" mass="27080">METREKILIVDDEWNMRNLLKVLLFPHFDTEEAEDGATALALAEKKSYSLIILDLMMPGMDGWEVCEKVREKRQVPILMLTARGDTKDKVEGFSAGADDYLVKPFDSEELVARAKALIRRSQATASHAVEELIEVADLKIDRVERLVYVGDKVIELTPKEFDLIELLATNDKIIFTRDMLMNRIWGIDKERDVRTADTHVKNLREKFRKNELSFNPIRTIWGKGYKFQHSNPEQ</sequence>
<keyword evidence="3" id="KW-0805">Transcription regulation</keyword>
<dbReference type="FunFam" id="3.40.50.2300:FF:000001">
    <property type="entry name" value="DNA-binding response regulator PhoB"/>
    <property type="match status" value="1"/>
</dbReference>
<dbReference type="RefSeq" id="WP_077589123.1">
    <property type="nucleotide sequence ID" value="NZ_CP019640.1"/>
</dbReference>
<evidence type="ECO:0000259" key="9">
    <source>
        <dbReference type="PROSITE" id="PS51755"/>
    </source>
</evidence>
<keyword evidence="2" id="KW-0902">Two-component regulatory system</keyword>
<dbReference type="EMBL" id="CP019640">
    <property type="protein sequence ID" value="AQQ53237.1"/>
    <property type="molecule type" value="Genomic_DNA"/>
</dbReference>
<dbReference type="PANTHER" id="PTHR48111:SF1">
    <property type="entry name" value="TWO-COMPONENT RESPONSE REGULATOR ORR33"/>
    <property type="match status" value="1"/>
</dbReference>
<dbReference type="GO" id="GO:0000156">
    <property type="term" value="F:phosphorelay response regulator activity"/>
    <property type="evidence" value="ECO:0007669"/>
    <property type="project" value="TreeGrafter"/>
</dbReference>
<dbReference type="PROSITE" id="PS50110">
    <property type="entry name" value="RESPONSE_REGULATORY"/>
    <property type="match status" value="1"/>
</dbReference>
<evidence type="ECO:0000256" key="3">
    <source>
        <dbReference type="ARBA" id="ARBA00023015"/>
    </source>
</evidence>
<dbReference type="PANTHER" id="PTHR48111">
    <property type="entry name" value="REGULATOR OF RPOS"/>
    <property type="match status" value="1"/>
</dbReference>
<dbReference type="PROSITE" id="PS51755">
    <property type="entry name" value="OMPR_PHOB"/>
    <property type="match status" value="1"/>
</dbReference>
<dbReference type="GO" id="GO:0032993">
    <property type="term" value="C:protein-DNA complex"/>
    <property type="evidence" value="ECO:0007669"/>
    <property type="project" value="TreeGrafter"/>
</dbReference>
<reference evidence="10 11" key="1">
    <citation type="submission" date="2017-02" db="EMBL/GenBank/DDBJ databases">
        <title>The complete genomic sequence of a novel cold adapted crude oil-degrading bacterium Planococcus qaidamina Y42.</title>
        <authorList>
            <person name="Yang R."/>
        </authorList>
    </citation>
    <scope>NUCLEOTIDE SEQUENCE [LARGE SCALE GENOMIC DNA]</scope>
    <source>
        <strain evidence="10 11">Y42</strain>
    </source>
</reference>
<evidence type="ECO:0000256" key="7">
    <source>
        <dbReference type="PROSITE-ProRule" id="PRU01091"/>
    </source>
</evidence>
<dbReference type="SUPFAM" id="SSF52172">
    <property type="entry name" value="CheY-like"/>
    <property type="match status" value="1"/>
</dbReference>
<dbReference type="GO" id="GO:0000976">
    <property type="term" value="F:transcription cis-regulatory region binding"/>
    <property type="evidence" value="ECO:0007669"/>
    <property type="project" value="TreeGrafter"/>
</dbReference>
<dbReference type="InterPro" id="IPR011006">
    <property type="entry name" value="CheY-like_superfamily"/>
</dbReference>
<dbReference type="GO" id="GO:0005829">
    <property type="term" value="C:cytosol"/>
    <property type="evidence" value="ECO:0007669"/>
    <property type="project" value="TreeGrafter"/>
</dbReference>
<evidence type="ECO:0000313" key="11">
    <source>
        <dbReference type="Proteomes" id="UP000188184"/>
    </source>
</evidence>
<evidence type="ECO:0000256" key="5">
    <source>
        <dbReference type="ARBA" id="ARBA00023163"/>
    </source>
</evidence>
<keyword evidence="4 7" id="KW-0238">DNA-binding</keyword>
<keyword evidence="1 6" id="KW-0597">Phosphoprotein</keyword>
<feature type="modified residue" description="4-aspartylphosphate" evidence="6">
    <location>
        <position position="54"/>
    </location>
</feature>
<dbReference type="InterPro" id="IPR001789">
    <property type="entry name" value="Sig_transdc_resp-reg_receiver"/>
</dbReference>
<dbReference type="AlphaFoldDB" id="A0A1Q2KZK4"/>
<organism evidence="10 11">
    <name type="scientific">Planococcus lenghuensis</name>
    <dbReference type="NCBI Taxonomy" id="2213202"/>
    <lineage>
        <taxon>Bacteria</taxon>
        <taxon>Bacillati</taxon>
        <taxon>Bacillota</taxon>
        <taxon>Bacilli</taxon>
        <taxon>Bacillales</taxon>
        <taxon>Caryophanaceae</taxon>
        <taxon>Planococcus</taxon>
    </lineage>
</organism>
<dbReference type="Pfam" id="PF00486">
    <property type="entry name" value="Trans_reg_C"/>
    <property type="match status" value="1"/>
</dbReference>
<evidence type="ECO:0000256" key="1">
    <source>
        <dbReference type="ARBA" id="ARBA00022553"/>
    </source>
</evidence>
<evidence type="ECO:0000256" key="4">
    <source>
        <dbReference type="ARBA" id="ARBA00023125"/>
    </source>
</evidence>
<dbReference type="KEGG" id="pmar:B0X71_09205"/>
<dbReference type="Proteomes" id="UP000188184">
    <property type="component" value="Chromosome"/>
</dbReference>
<dbReference type="OrthoDB" id="9790442at2"/>
<dbReference type="InterPro" id="IPR001867">
    <property type="entry name" value="OmpR/PhoB-type_DNA-bd"/>
</dbReference>
<protein>
    <submittedName>
        <fullName evidence="10">DNA-binding response regulator</fullName>
    </submittedName>
</protein>
<feature type="domain" description="OmpR/PhoB-type" evidence="9">
    <location>
        <begin position="130"/>
        <end position="229"/>
    </location>
</feature>
<evidence type="ECO:0000256" key="6">
    <source>
        <dbReference type="PROSITE-ProRule" id="PRU00169"/>
    </source>
</evidence>
<evidence type="ECO:0000313" key="10">
    <source>
        <dbReference type="EMBL" id="AQQ53237.1"/>
    </source>
</evidence>
<dbReference type="Gene3D" id="3.40.50.2300">
    <property type="match status" value="1"/>
</dbReference>
<dbReference type="Gene3D" id="1.10.10.10">
    <property type="entry name" value="Winged helix-like DNA-binding domain superfamily/Winged helix DNA-binding domain"/>
    <property type="match status" value="1"/>
</dbReference>
<keyword evidence="11" id="KW-1185">Reference proteome</keyword>
<dbReference type="Gene3D" id="6.10.250.690">
    <property type="match status" value="1"/>
</dbReference>
<dbReference type="InterPro" id="IPR039420">
    <property type="entry name" value="WalR-like"/>
</dbReference>
<proteinExistence type="predicted"/>
<dbReference type="InterPro" id="IPR036388">
    <property type="entry name" value="WH-like_DNA-bd_sf"/>
</dbReference>
<dbReference type="SMART" id="SM00448">
    <property type="entry name" value="REC"/>
    <property type="match status" value="1"/>
</dbReference>
<gene>
    <name evidence="10" type="ORF">B0X71_09205</name>
</gene>
<dbReference type="CDD" id="cd17574">
    <property type="entry name" value="REC_OmpR"/>
    <property type="match status" value="1"/>
</dbReference>
<dbReference type="CDD" id="cd00383">
    <property type="entry name" value="trans_reg_C"/>
    <property type="match status" value="1"/>
</dbReference>
<accession>A0A1Q2KZK4</accession>
<name>A0A1Q2KZK4_9BACL</name>
<feature type="domain" description="Response regulatory" evidence="8">
    <location>
        <begin position="6"/>
        <end position="118"/>
    </location>
</feature>
<evidence type="ECO:0000256" key="2">
    <source>
        <dbReference type="ARBA" id="ARBA00023012"/>
    </source>
</evidence>
<feature type="DNA-binding region" description="OmpR/PhoB-type" evidence="7">
    <location>
        <begin position="130"/>
        <end position="229"/>
    </location>
</feature>
<dbReference type="SMART" id="SM00862">
    <property type="entry name" value="Trans_reg_C"/>
    <property type="match status" value="1"/>
</dbReference>